<evidence type="ECO:0000313" key="3">
    <source>
        <dbReference type="EMBL" id="KAF7775461.1"/>
    </source>
</evidence>
<reference evidence="3" key="2">
    <citation type="submission" date="2015-03" db="EMBL/GenBank/DDBJ databases">
        <title>Genome sequence of Pseudoalteromonas citrea.</title>
        <authorList>
            <person name="Xie B.-B."/>
            <person name="Rong J.-C."/>
            <person name="Qin Q.-L."/>
            <person name="Zhang Y.-Z."/>
        </authorList>
    </citation>
    <scope>NUCLEOTIDE SEQUENCE</scope>
    <source>
        <strain evidence="3">DSM 8771</strain>
    </source>
</reference>
<dbReference type="PANTHER" id="PTHR34136">
    <property type="match status" value="1"/>
</dbReference>
<dbReference type="Pfam" id="PF03808">
    <property type="entry name" value="Glyco_tran_WecG"/>
    <property type="match status" value="1"/>
</dbReference>
<evidence type="ECO:0000256" key="1">
    <source>
        <dbReference type="ARBA" id="ARBA00022676"/>
    </source>
</evidence>
<dbReference type="EMBL" id="AHBZ03000012">
    <property type="protein sequence ID" value="KAF7775461.1"/>
    <property type="molecule type" value="Genomic_DNA"/>
</dbReference>
<keyword evidence="1" id="KW-0328">Glycosyltransferase</keyword>
<dbReference type="GO" id="GO:0016758">
    <property type="term" value="F:hexosyltransferase activity"/>
    <property type="evidence" value="ECO:0007669"/>
    <property type="project" value="TreeGrafter"/>
</dbReference>
<accession>A0AAD4AML7</accession>
<organism evidence="3 4">
    <name type="scientific">Pseudoalteromonas citrea</name>
    <dbReference type="NCBI Taxonomy" id="43655"/>
    <lineage>
        <taxon>Bacteria</taxon>
        <taxon>Pseudomonadati</taxon>
        <taxon>Pseudomonadota</taxon>
        <taxon>Gammaproteobacteria</taxon>
        <taxon>Alteromonadales</taxon>
        <taxon>Pseudoalteromonadaceae</taxon>
        <taxon>Pseudoalteromonas</taxon>
    </lineage>
</organism>
<name>A0AAD4AML7_9GAMM</name>
<reference evidence="3" key="1">
    <citation type="journal article" date="2012" name="J. Bacteriol.">
        <title>Genome sequences of type strains of seven species of the marine bacterium Pseudoalteromonas.</title>
        <authorList>
            <person name="Xie B.B."/>
            <person name="Shu Y.L."/>
            <person name="Qin Q.L."/>
            <person name="Rong J.C."/>
            <person name="Zhang X.Y."/>
            <person name="Chen X.L."/>
            <person name="Shi M."/>
            <person name="He H.L."/>
            <person name="Zhou B.C."/>
            <person name="Zhang Y.Z."/>
        </authorList>
    </citation>
    <scope>NUCLEOTIDE SEQUENCE</scope>
    <source>
        <strain evidence="3">DSM 8771</strain>
    </source>
</reference>
<proteinExistence type="predicted"/>
<gene>
    <name evidence="3" type="primary">tagA</name>
    <name evidence="3" type="ORF">PCIT_a1657</name>
</gene>
<dbReference type="NCBIfam" id="TIGR00696">
    <property type="entry name" value="wecG_tagA_cpsF"/>
    <property type="match status" value="1"/>
</dbReference>
<dbReference type="InterPro" id="IPR004629">
    <property type="entry name" value="WecG_TagA_CpsF"/>
</dbReference>
<dbReference type="AlphaFoldDB" id="A0AAD4AML7"/>
<keyword evidence="2" id="KW-0808">Transferase</keyword>
<dbReference type="RefSeq" id="WP_010361456.1">
    <property type="nucleotide sequence ID" value="NZ_AHBZ03000012.1"/>
</dbReference>
<dbReference type="Proteomes" id="UP000016487">
    <property type="component" value="Unassembled WGS sequence"/>
</dbReference>
<comment type="caution">
    <text evidence="3">The sequence shown here is derived from an EMBL/GenBank/DDBJ whole genome shotgun (WGS) entry which is preliminary data.</text>
</comment>
<protein>
    <submittedName>
        <fullName evidence="3">N-acetylglucosaminyldiphosphoundecaprenol N-acetyl-beta-D-mannosaminyltransferase</fullName>
    </submittedName>
</protein>
<dbReference type="CDD" id="cd06533">
    <property type="entry name" value="Glyco_transf_WecG_TagA"/>
    <property type="match status" value="1"/>
</dbReference>
<evidence type="ECO:0000256" key="2">
    <source>
        <dbReference type="ARBA" id="ARBA00022679"/>
    </source>
</evidence>
<evidence type="ECO:0000313" key="4">
    <source>
        <dbReference type="Proteomes" id="UP000016487"/>
    </source>
</evidence>
<sequence length="236" mass="27049">MKSQFFGLNFRGLNLKDVLTLSEEIKFIVTVNAEFVIEAHKDESFKGIVNDNISTLDGQIPFFFAKRKTDKIIDKISGSDLIFNVVKNASNKHKVFLLGDKPEHNAKAVEVAKSQYGCNCYGYSPEFEPFPFSMQTNKKICDEIEQVRPTYLFVAFGAKKQEFWIQEHLEFLEKTGVKWVVGCGGSISFLSGNVKRAPKIAQRVGLESVFRLLQEPKLFRFVRILKSFAFFKYVFK</sequence>
<dbReference type="PANTHER" id="PTHR34136:SF1">
    <property type="entry name" value="UDP-N-ACETYL-D-MANNOSAMINURONIC ACID TRANSFERASE"/>
    <property type="match status" value="1"/>
</dbReference>